<evidence type="ECO:0000256" key="2">
    <source>
        <dbReference type="SAM" id="MobiDB-lite"/>
    </source>
</evidence>
<gene>
    <name evidence="3" type="ORF">IV203_009882</name>
</gene>
<feature type="region of interest" description="Disordered" evidence="2">
    <location>
        <begin position="1"/>
        <end position="66"/>
    </location>
</feature>
<protein>
    <submittedName>
        <fullName evidence="3">Uncharacterized protein</fullName>
    </submittedName>
</protein>
<organism evidence="3 4">
    <name type="scientific">Nitzschia inconspicua</name>
    <dbReference type="NCBI Taxonomy" id="303405"/>
    <lineage>
        <taxon>Eukaryota</taxon>
        <taxon>Sar</taxon>
        <taxon>Stramenopiles</taxon>
        <taxon>Ochrophyta</taxon>
        <taxon>Bacillariophyta</taxon>
        <taxon>Bacillariophyceae</taxon>
        <taxon>Bacillariophycidae</taxon>
        <taxon>Bacillariales</taxon>
        <taxon>Bacillariaceae</taxon>
        <taxon>Nitzschia</taxon>
    </lineage>
</organism>
<proteinExistence type="predicted"/>
<feature type="compositionally biased region" description="Basic and acidic residues" evidence="2">
    <location>
        <begin position="12"/>
        <end position="27"/>
    </location>
</feature>
<evidence type="ECO:0000256" key="1">
    <source>
        <dbReference type="SAM" id="Coils"/>
    </source>
</evidence>
<name>A0A9K3KVF1_9STRA</name>
<reference evidence="3" key="1">
    <citation type="journal article" date="2021" name="Sci. Rep.">
        <title>Diploid genomic architecture of Nitzschia inconspicua, an elite biomass production diatom.</title>
        <authorList>
            <person name="Oliver A."/>
            <person name="Podell S."/>
            <person name="Pinowska A."/>
            <person name="Traller J.C."/>
            <person name="Smith S.R."/>
            <person name="McClure R."/>
            <person name="Beliaev A."/>
            <person name="Bohutskyi P."/>
            <person name="Hill E.A."/>
            <person name="Rabines A."/>
            <person name="Zheng H."/>
            <person name="Allen L.Z."/>
            <person name="Kuo A."/>
            <person name="Grigoriev I.V."/>
            <person name="Allen A.E."/>
            <person name="Hazlebeck D."/>
            <person name="Allen E.E."/>
        </authorList>
    </citation>
    <scope>NUCLEOTIDE SEQUENCE</scope>
    <source>
        <strain evidence="3">Hildebrandi</strain>
    </source>
</reference>
<sequence>MAETSNSSWDSETGRKENRGEVSDRRTTSLLQRSQGRIHLRRSYHQAFAGRTRKATDRSKNNNDDTQVQMLSTKGSTMTTWSESTEISPKEQVITPNRSKYINFRSDDSRNDGENTIRDRCSLLDGERSESTSSLDPNDVEKNNINSNNCLGVHGQCSRNVCHEIERFRHPTTNAHGIDQWQCGKSVSVTGRKHVVDRKDLQESCQSMISGNENQWDLALEPIGGPFAKSNSHLSIKSGNVEVRGICMENGCHSSDPTKNVPTIAHPTVPYPQREICVKNSTVSSVSTVLRNNLNLDLNLLTSRSVLQRALGNKSTSFPVDISKASLGQKATGSESKRTCSIRARYMRRHAKRGVAQKSDTLVLNKDLTGANMEFVRVSTLLLMIQVMKMAQVISKESTKHVDLDQSDCLFYLLMWVSNKNISLDLLLRGTLFLAMQHPESSQRVQPEEGDSISYDESSVSSTSELLLHQFSLPETFLGDFVLPDYIASFDRFLDESTDLTAHYVDAHKESLPSLRHDDDTDDDGMTEEVLKLESAEEEVRIAIEKAQTEDDLGQDANKQSSCRFEHSDEALVMDQVFNAILAMSMDSDSDGEDVSSIAETESSFNVQDARRAVETVIGRLKDLTPTNGSDTLEILSKIQDKMMRDLLLLSRASNQPTCPNSDEREETVWVEIGLTTSWVSALTLDDEFQLPENNRDDNPEEVQDKTFGSCLKTKETKELLRKSKNLLGVVENVGEIQFAGMVERSPAAASYTQRRMPGDCERNEVTNKFGRIPEGVGEESSNGNNMGISNHRCYWRRRRTVGDSIRSATKSIQHENRTPLSFFVGVEQREELKTNQNGSLVLTESKTTETQDNCPPSTGTENGVDLAWSMSPVIDSMGSSSVGSKENDTKIATTGCHFAEVDPIRSQLLIYWQRFFKDPGTSSSKKCVEPCLESGPDHEQQIRPAADSSCSKAIIDGNDPFAAAKRIPEVPNDFHVLEIKEQASHQLEETCAEGEVGIEAFLLSSGTEEQHGDSIISDISGSTDAEYTDSESTQWSKSMASSSLEGIGFKQTSSCESLSVPVSAVKVRRQSVAPETTANNGDRPFHPMKEALNRRNAPKKQQCEYTQFDKNSFCKISDIWGVLSASWKCSTPAVNTPRNRERDKIEGELLKRLRGIKHY</sequence>
<reference evidence="3" key="2">
    <citation type="submission" date="2021-04" db="EMBL/GenBank/DDBJ databases">
        <authorList>
            <person name="Podell S."/>
        </authorList>
    </citation>
    <scope>NUCLEOTIDE SEQUENCE</scope>
    <source>
        <strain evidence="3">Hildebrandi</strain>
    </source>
</reference>
<evidence type="ECO:0000313" key="4">
    <source>
        <dbReference type="Proteomes" id="UP000693970"/>
    </source>
</evidence>
<comment type="caution">
    <text evidence="3">The sequence shown here is derived from an EMBL/GenBank/DDBJ whole genome shotgun (WGS) entry which is preliminary data.</text>
</comment>
<evidence type="ECO:0000313" key="3">
    <source>
        <dbReference type="EMBL" id="KAG7350522.1"/>
    </source>
</evidence>
<dbReference type="AlphaFoldDB" id="A0A9K3KVF1"/>
<keyword evidence="1" id="KW-0175">Coiled coil</keyword>
<feature type="compositionally biased region" description="Polar residues" evidence="2">
    <location>
        <begin position="1"/>
        <end position="11"/>
    </location>
</feature>
<dbReference type="EMBL" id="JAGRRH010000018">
    <property type="protein sequence ID" value="KAG7350522.1"/>
    <property type="molecule type" value="Genomic_DNA"/>
</dbReference>
<feature type="coiled-coil region" evidence="1">
    <location>
        <begin position="526"/>
        <end position="553"/>
    </location>
</feature>
<keyword evidence="4" id="KW-1185">Reference proteome</keyword>
<feature type="compositionally biased region" description="Basic and acidic residues" evidence="2">
    <location>
        <begin position="54"/>
        <end position="63"/>
    </location>
</feature>
<dbReference type="Proteomes" id="UP000693970">
    <property type="component" value="Unassembled WGS sequence"/>
</dbReference>
<accession>A0A9K3KVF1</accession>